<dbReference type="InterPro" id="IPR018636">
    <property type="entry name" value="DUF2058"/>
</dbReference>
<organism evidence="1 2">
    <name type="scientific">Stenotrophomonas acidaminiphila</name>
    <dbReference type="NCBI Taxonomy" id="128780"/>
    <lineage>
        <taxon>Bacteria</taxon>
        <taxon>Pseudomonadati</taxon>
        <taxon>Pseudomonadota</taxon>
        <taxon>Gammaproteobacteria</taxon>
        <taxon>Lysobacterales</taxon>
        <taxon>Lysobacteraceae</taxon>
        <taxon>Stenotrophomonas</taxon>
    </lineage>
</organism>
<evidence type="ECO:0000313" key="2">
    <source>
        <dbReference type="Proteomes" id="UP000061010"/>
    </source>
</evidence>
<dbReference type="OrthoDB" id="5294470at2"/>
<name>A0A0R0DX05_9GAMM</name>
<reference evidence="1 2" key="1">
    <citation type="journal article" date="2015" name="Genome Announc.">
        <title>Complete Genome Sequencing of Stenotrophomonas acidaminiphila ZAC14D2_NAIMI4_2, a Multidrug-Resistant Strain Isolated from Sediments of a Polluted River in Mexico, Uncovers New Antibiotic Resistance Genes and a Novel Class-II Lasso Peptide Biosynthesis Gene Cluster.</title>
        <authorList>
            <person name="Vinuesa P."/>
            <person name="Ochoa-Sanchez L.E."/>
        </authorList>
    </citation>
    <scope>NUCLEOTIDE SEQUENCE [LARGE SCALE GENOMIC DNA]</scope>
    <source>
        <strain evidence="1 2">ZAC14D2_NAIMI4_2</strain>
    </source>
</reference>
<accession>A0A0R0DX05</accession>
<dbReference type="AlphaFoldDB" id="A0A0R0DX05"/>
<dbReference type="Proteomes" id="UP000061010">
    <property type="component" value="Chromosome"/>
</dbReference>
<evidence type="ECO:0000313" key="1">
    <source>
        <dbReference type="EMBL" id="ALJ27745.1"/>
    </source>
</evidence>
<dbReference type="EMBL" id="CP012900">
    <property type="protein sequence ID" value="ALJ27745.1"/>
    <property type="molecule type" value="Genomic_DNA"/>
</dbReference>
<gene>
    <name evidence="1" type="ORF">AOT14_13420</name>
</gene>
<dbReference type="KEGG" id="sacz:AOT14_13420"/>
<sequence>MAKANPLQEQLLKAGLVKKSQVAQVAREQNKARHAKGAPAGPSESQLEAERARAEKAERDRVLAAERNIQRRAEELRAQARQIIADRRVPRRGELEYRFSDGAAIRTLLVDEALRRQLAAGTLVIVRHGEGFELVPRLAAEKVRERDASLIVLDHGQAGEAPASSGNAEDDAYYAQFVVPDDLVW</sequence>
<proteinExistence type="predicted"/>
<dbReference type="PATRIC" id="fig|128780.6.peg.1354"/>
<protein>
    <submittedName>
        <fullName evidence="1">Nucleoprotein/polynucleotide-associated enzyme</fullName>
    </submittedName>
</protein>
<dbReference type="Pfam" id="PF09831">
    <property type="entry name" value="DUF2058"/>
    <property type="match status" value="1"/>
</dbReference>
<dbReference type="RefSeq" id="WP_054664476.1">
    <property type="nucleotide sequence ID" value="NZ_CP043570.1"/>
</dbReference>
<keyword evidence="2" id="KW-1185">Reference proteome</keyword>